<evidence type="ECO:0008006" key="4">
    <source>
        <dbReference type="Google" id="ProtNLM"/>
    </source>
</evidence>
<dbReference type="GO" id="GO:0045820">
    <property type="term" value="P:negative regulation of glycolytic process"/>
    <property type="evidence" value="ECO:0007669"/>
    <property type="project" value="TreeGrafter"/>
</dbReference>
<sequence length="209" mass="24020">MDDTVAIALFRHGMTAENKRRAYVGWTDSPLMPGQVFSEIPENFDRVYTSDLGRCRQTANLLFPKKTAEVLPELREMSFGDWEGKTYEQLKHDTIYQKWLDNPFSISPPNGESFSAFTRRVQKGWAEMTTNMLEQRVRTSALVTHGGVIRYLLSSYSPEQKDFWEWSIPYGRGYQLTCSSERLRRGERCISLQEVPLMGKQNGSGSNIS</sequence>
<evidence type="ECO:0000313" key="2">
    <source>
        <dbReference type="EMBL" id="KIY23594.1"/>
    </source>
</evidence>
<keyword evidence="1" id="KW-0378">Hydrolase</keyword>
<dbReference type="PATRIC" id="fig|285983.3.peg.1852"/>
<gene>
    <name evidence="2" type="ORF">UB32_02050</name>
</gene>
<dbReference type="GO" id="GO:0043456">
    <property type="term" value="P:regulation of pentose-phosphate shunt"/>
    <property type="evidence" value="ECO:0007669"/>
    <property type="project" value="TreeGrafter"/>
</dbReference>
<dbReference type="CDD" id="cd07067">
    <property type="entry name" value="HP_PGM_like"/>
    <property type="match status" value="1"/>
</dbReference>
<dbReference type="RefSeq" id="WP_044390797.1">
    <property type="nucleotide sequence ID" value="NZ_JXIQ01000015.1"/>
</dbReference>
<dbReference type="SUPFAM" id="SSF53254">
    <property type="entry name" value="Phosphoglycerate mutase-like"/>
    <property type="match status" value="1"/>
</dbReference>
<dbReference type="GO" id="GO:0005829">
    <property type="term" value="C:cytosol"/>
    <property type="evidence" value="ECO:0007669"/>
    <property type="project" value="TreeGrafter"/>
</dbReference>
<dbReference type="InterPro" id="IPR013078">
    <property type="entry name" value="His_Pase_superF_clade-1"/>
</dbReference>
<dbReference type="AlphaFoldDB" id="A0A0D6ZCP7"/>
<dbReference type="PANTHER" id="PTHR46517:SF1">
    <property type="entry name" value="FRUCTOSE-2,6-BISPHOSPHATASE TIGAR"/>
    <property type="match status" value="1"/>
</dbReference>
<dbReference type="Pfam" id="PF00300">
    <property type="entry name" value="His_Phos_1"/>
    <property type="match status" value="1"/>
</dbReference>
<dbReference type="GO" id="GO:0004331">
    <property type="term" value="F:fructose-2,6-bisphosphate 2-phosphatase activity"/>
    <property type="evidence" value="ECO:0007669"/>
    <property type="project" value="TreeGrafter"/>
</dbReference>
<dbReference type="SMART" id="SM00855">
    <property type="entry name" value="PGAM"/>
    <property type="match status" value="1"/>
</dbReference>
<evidence type="ECO:0000256" key="1">
    <source>
        <dbReference type="ARBA" id="ARBA00022801"/>
    </source>
</evidence>
<name>A0A0D6ZCP7_9BACI</name>
<dbReference type="Proteomes" id="UP000032512">
    <property type="component" value="Unassembled WGS sequence"/>
</dbReference>
<dbReference type="PANTHER" id="PTHR46517">
    <property type="entry name" value="FRUCTOSE-2,6-BISPHOSPHATASE TIGAR"/>
    <property type="match status" value="1"/>
</dbReference>
<dbReference type="Gene3D" id="3.40.50.1240">
    <property type="entry name" value="Phosphoglycerate mutase-like"/>
    <property type="match status" value="1"/>
</dbReference>
<organism evidence="2 3">
    <name type="scientific">Mesobacillus subterraneus</name>
    <dbReference type="NCBI Taxonomy" id="285983"/>
    <lineage>
        <taxon>Bacteria</taxon>
        <taxon>Bacillati</taxon>
        <taxon>Bacillota</taxon>
        <taxon>Bacilli</taxon>
        <taxon>Bacillales</taxon>
        <taxon>Bacillaceae</taxon>
        <taxon>Mesobacillus</taxon>
    </lineage>
</organism>
<dbReference type="EMBL" id="JXIQ01000015">
    <property type="protein sequence ID" value="KIY23594.1"/>
    <property type="molecule type" value="Genomic_DNA"/>
</dbReference>
<reference evidence="2 3" key="1">
    <citation type="submission" date="2015-01" db="EMBL/GenBank/DDBJ databases">
        <title>Draft genome sequences of the supercritical CO2 tolerant bacteria Bacillus subterraneus MITOT1 and Bacillus cereus MIT0214.</title>
        <authorList>
            <person name="Peet K.C."/>
            <person name="Thompson J.R."/>
        </authorList>
    </citation>
    <scope>NUCLEOTIDE SEQUENCE [LARGE SCALE GENOMIC DNA]</scope>
    <source>
        <strain evidence="2 3">MITOT1</strain>
    </source>
</reference>
<proteinExistence type="predicted"/>
<comment type="caution">
    <text evidence="2">The sequence shown here is derived from an EMBL/GenBank/DDBJ whole genome shotgun (WGS) entry which is preliminary data.</text>
</comment>
<evidence type="ECO:0000313" key="3">
    <source>
        <dbReference type="Proteomes" id="UP000032512"/>
    </source>
</evidence>
<dbReference type="OrthoDB" id="9783269at2"/>
<keyword evidence="3" id="KW-1185">Reference proteome</keyword>
<accession>A0A0D6ZCP7</accession>
<dbReference type="InterPro" id="IPR051695">
    <property type="entry name" value="Phosphoglycerate_Mutase"/>
</dbReference>
<protein>
    <recommendedName>
        <fullName evidence="4">Histidine phosphatase family protein</fullName>
    </recommendedName>
</protein>
<dbReference type="InterPro" id="IPR029033">
    <property type="entry name" value="His_PPase_superfam"/>
</dbReference>